<dbReference type="SUPFAM" id="SSF56954">
    <property type="entry name" value="Outer membrane efflux proteins (OEP)"/>
    <property type="match status" value="1"/>
</dbReference>
<evidence type="ECO:0000313" key="1">
    <source>
        <dbReference type="EMBL" id="BDL43642.1"/>
    </source>
</evidence>
<proteinExistence type="predicted"/>
<name>A0ABM7ZFW3_9BACT</name>
<evidence type="ECO:0000313" key="2">
    <source>
        <dbReference type="Proteomes" id="UP001062263"/>
    </source>
</evidence>
<keyword evidence="2" id="KW-1185">Reference proteome</keyword>
<dbReference type="EMBL" id="AP025943">
    <property type="protein sequence ID" value="BDL43642.1"/>
    <property type="molecule type" value="Genomic_DNA"/>
</dbReference>
<reference evidence="1" key="1">
    <citation type="submission" date="2022-06" db="EMBL/GenBank/DDBJ databases">
        <title>Akkermansia biwalacus sp. nov., an anaerobic mucin-degrading bacterium isolated from human intestine.</title>
        <authorList>
            <person name="Kobayashi Y."/>
            <person name="Inoue S."/>
            <person name="Kawahara T."/>
            <person name="Kohda N."/>
        </authorList>
    </citation>
    <scope>NUCLEOTIDE SEQUENCE</scope>
    <source>
        <strain evidence="1">WON2089</strain>
    </source>
</reference>
<gene>
    <name evidence="1" type="primary">czcC</name>
    <name evidence="1" type="ORF">Abiwalacus_12160</name>
</gene>
<dbReference type="Gene3D" id="1.20.1600.10">
    <property type="entry name" value="Outer membrane efflux proteins (OEP)"/>
    <property type="match status" value="1"/>
</dbReference>
<accession>A0ABM7ZFW3</accession>
<protein>
    <submittedName>
        <fullName evidence="1">Divalent cation transporter</fullName>
    </submittedName>
</protein>
<organism evidence="1 2">
    <name type="scientific">Akkermansia biwaensis</name>
    <dbReference type="NCBI Taxonomy" id="2946555"/>
    <lineage>
        <taxon>Bacteria</taxon>
        <taxon>Pseudomonadati</taxon>
        <taxon>Verrucomicrobiota</taxon>
        <taxon>Verrucomicrobiia</taxon>
        <taxon>Verrucomicrobiales</taxon>
        <taxon>Akkermansiaceae</taxon>
        <taxon>Akkermansia</taxon>
    </lineage>
</organism>
<dbReference type="Proteomes" id="UP001062263">
    <property type="component" value="Chromosome"/>
</dbReference>
<sequence>MFTHLFHYMKSIPFYSGLGLLALLASCSVYKNAPIDLNAEEAAWRQESGAIGRNTAVTQVQARQIGLILNPDLNKARLKLASSKEAAKQAGWWNDPSFSWDIEQVLQENTLNMSGSLGFTIPVTGLPALEKKVAEQYKEADFWMLRQAELDFLRSLDQAWSKLAVTQRRKSVIQDRLAVLKKENGMIEKLIGAGEVEFSSRQVASQRMNDAIREFQNVTEAELEQQMELVKLMGMHPSSAPRLRFLTGQGFSLPAAVAAPSPAALMESPKVKAQMATYATTETLLKTEIRRQYPELELGPSFTRDDEEKEVGGEIGFNIPLWNRNRKAIAEARGVRNTARLETVQLWKTELFNARQLEATQQMVIRHCRTELQRMESFSSSVQTMEKLHGIGEASLLELAENRHQLYESRLAFLDSLDKLLGIQAQLRYITHANLQSK</sequence>